<dbReference type="AlphaFoldDB" id="A0A8T2CXG6"/>
<evidence type="ECO:0000256" key="1">
    <source>
        <dbReference type="RuleBase" id="RU369042"/>
    </source>
</evidence>
<feature type="signal peptide" evidence="2">
    <location>
        <begin position="1"/>
        <end position="22"/>
    </location>
</feature>
<evidence type="ECO:0000313" key="4">
    <source>
        <dbReference type="EMBL" id="KAG7604327.1"/>
    </source>
</evidence>
<reference evidence="4 5" key="1">
    <citation type="submission" date="2020-12" db="EMBL/GenBank/DDBJ databases">
        <title>Concerted genomic and epigenomic changes stabilize Arabidopsis allopolyploids.</title>
        <authorList>
            <person name="Chen Z."/>
        </authorList>
    </citation>
    <scope>NUCLEOTIDE SEQUENCE [LARGE SCALE GENOMIC DNA]</scope>
    <source>
        <strain evidence="4">Allo738</strain>
        <tissue evidence="4">Leaf</tissue>
    </source>
</reference>
<dbReference type="GO" id="GO:0005634">
    <property type="term" value="C:nucleus"/>
    <property type="evidence" value="ECO:0007669"/>
    <property type="project" value="UniProtKB-SubCell"/>
</dbReference>
<keyword evidence="1" id="KW-0227">DNA damage</keyword>
<comment type="similarity">
    <text evidence="1">Belongs to the XPF family.</text>
</comment>
<dbReference type="GO" id="GO:0000727">
    <property type="term" value="P:double-strand break repair via break-induced replication"/>
    <property type="evidence" value="ECO:0007669"/>
    <property type="project" value="UniProtKB-UniRule"/>
</dbReference>
<organism evidence="4 5">
    <name type="scientific">Arabidopsis thaliana x Arabidopsis arenosa</name>
    <dbReference type="NCBI Taxonomy" id="1240361"/>
    <lineage>
        <taxon>Eukaryota</taxon>
        <taxon>Viridiplantae</taxon>
        <taxon>Streptophyta</taxon>
        <taxon>Embryophyta</taxon>
        <taxon>Tracheophyta</taxon>
        <taxon>Spermatophyta</taxon>
        <taxon>Magnoliopsida</taxon>
        <taxon>eudicotyledons</taxon>
        <taxon>Gunneridae</taxon>
        <taxon>Pentapetalae</taxon>
        <taxon>rosids</taxon>
        <taxon>malvids</taxon>
        <taxon>Brassicales</taxon>
        <taxon>Brassicaceae</taxon>
        <taxon>Camelineae</taxon>
        <taxon>Arabidopsis</taxon>
    </lineage>
</organism>
<dbReference type="GO" id="GO:0046872">
    <property type="term" value="F:metal ion binding"/>
    <property type="evidence" value="ECO:0007669"/>
    <property type="project" value="UniProtKB-UniRule"/>
</dbReference>
<dbReference type="GO" id="GO:0006308">
    <property type="term" value="P:DNA catabolic process"/>
    <property type="evidence" value="ECO:0007669"/>
    <property type="project" value="UniProtKB-UniRule"/>
</dbReference>
<keyword evidence="1" id="KW-0378">Hydrolase</keyword>
<evidence type="ECO:0000313" key="5">
    <source>
        <dbReference type="Proteomes" id="UP000694240"/>
    </source>
</evidence>
<keyword evidence="1" id="KW-0539">Nucleus</keyword>
<feature type="chain" id="PRO_5044693653" description="Crossover junction endonuclease MUS81" evidence="2">
    <location>
        <begin position="23"/>
        <end position="150"/>
    </location>
</feature>
<comment type="cofactor">
    <cofactor evidence="1">
        <name>Mg(2+)</name>
        <dbReference type="ChEBI" id="CHEBI:18420"/>
    </cofactor>
</comment>
<comment type="subunit">
    <text evidence="1">Interacts with EME1.</text>
</comment>
<keyword evidence="1" id="KW-0460">Magnesium</keyword>
<gene>
    <name evidence="4" type="ORF">ISN45_At05g034110</name>
</gene>
<comment type="subcellular location">
    <subcellularLocation>
        <location evidence="1">Nucleus</location>
    </subcellularLocation>
</comment>
<dbReference type="GO" id="GO:0031573">
    <property type="term" value="P:mitotic intra-S DNA damage checkpoint signaling"/>
    <property type="evidence" value="ECO:0007669"/>
    <property type="project" value="TreeGrafter"/>
</dbReference>
<evidence type="ECO:0000259" key="3">
    <source>
        <dbReference type="Pfam" id="PF21136"/>
    </source>
</evidence>
<protein>
    <recommendedName>
        <fullName evidence="1">Crossover junction endonuclease MUS81</fullName>
        <ecNumber evidence="1">3.1.22.-</ecNumber>
    </recommendedName>
</protein>
<proteinExistence type="inferred from homology"/>
<dbReference type="GO" id="GO:0048476">
    <property type="term" value="C:Holliday junction resolvase complex"/>
    <property type="evidence" value="ECO:0007669"/>
    <property type="project" value="UniProtKB-UniRule"/>
</dbReference>
<comment type="function">
    <text evidence="1">Interacts with EME1 to form a DNA structure-specific endonuclease with substrate preference for branched DNA structures with a 5'-end at the branch nick. Typical substrates include 3'-flap structures, D-loops, replication forks and nicked Holliday junctions. May be required in mitosis for the processing of stalled or collapsed replication fork intermediates. May be required in meiosis for the repair of meiosis-specific double strand breaks subsequent to single-end invasion (SEI).</text>
</comment>
<sequence>MGKHSCVTKSLWMLLTLVGSHTFLLRQRKEKEKLDLEPLRGWSCMSTLVHKGLVVKSRNPAKYRLTVDGGNVAYECIVRSGLLNPVNILSDDEMDPAQQAKKPRQVDLEGSRAKKFRSCNVGSTLNPCSSSMSHALKACSSFWHLMEPKE</sequence>
<comment type="caution">
    <text evidence="4">The sequence shown here is derived from an EMBL/GenBank/DDBJ whole genome shotgun (WGS) entry which is preliminary data.</text>
</comment>
<dbReference type="EMBL" id="JAEFBK010000005">
    <property type="protein sequence ID" value="KAG7604327.1"/>
    <property type="molecule type" value="Genomic_DNA"/>
</dbReference>
<name>A0A8T2CXG6_9BRAS</name>
<dbReference type="Proteomes" id="UP000694240">
    <property type="component" value="Chromosome 5"/>
</dbReference>
<keyword evidence="5" id="KW-1185">Reference proteome</keyword>
<dbReference type="Pfam" id="PF21136">
    <property type="entry name" value="WHD_MUS81"/>
    <property type="match status" value="1"/>
</dbReference>
<dbReference type="EC" id="3.1.22.-" evidence="1"/>
<feature type="domain" description="MUS81 winged helix" evidence="3">
    <location>
        <begin position="39"/>
        <end position="73"/>
    </location>
</feature>
<keyword evidence="1" id="KW-0233">DNA recombination</keyword>
<dbReference type="InterPro" id="IPR033309">
    <property type="entry name" value="Mus81"/>
</dbReference>
<dbReference type="GO" id="GO:0048257">
    <property type="term" value="F:3'-flap endonuclease activity"/>
    <property type="evidence" value="ECO:0007669"/>
    <property type="project" value="TreeGrafter"/>
</dbReference>
<dbReference type="GO" id="GO:0000712">
    <property type="term" value="P:resolution of meiotic recombination intermediates"/>
    <property type="evidence" value="ECO:0007669"/>
    <property type="project" value="TreeGrafter"/>
</dbReference>
<keyword evidence="1" id="KW-0255">Endonuclease</keyword>
<dbReference type="PANTHER" id="PTHR13451:SF0">
    <property type="entry name" value="CROSSOVER JUNCTION ENDONUCLEASE MUS81"/>
    <property type="match status" value="1"/>
</dbReference>
<keyword evidence="1" id="KW-0540">Nuclease</keyword>
<dbReference type="InterPro" id="IPR047417">
    <property type="entry name" value="WHD_MUS81"/>
</dbReference>
<dbReference type="EMBL" id="JAEFBK010000005">
    <property type="protein sequence ID" value="KAG7604328.1"/>
    <property type="molecule type" value="Genomic_DNA"/>
</dbReference>
<keyword evidence="1" id="KW-0479">Metal-binding</keyword>
<accession>A0A8T2CXG6</accession>
<dbReference type="PANTHER" id="PTHR13451">
    <property type="entry name" value="CLASS II CROSSOVER JUNCTION ENDONUCLEASE MUS81"/>
    <property type="match status" value="1"/>
</dbReference>
<dbReference type="GO" id="GO:0008821">
    <property type="term" value="F:crossover junction DNA endonuclease activity"/>
    <property type="evidence" value="ECO:0007669"/>
    <property type="project" value="UniProtKB-UniRule"/>
</dbReference>
<evidence type="ECO:0000256" key="2">
    <source>
        <dbReference type="SAM" id="SignalP"/>
    </source>
</evidence>
<dbReference type="EMBL" id="JAEFBK010000005">
    <property type="protein sequence ID" value="KAG7604329.1"/>
    <property type="molecule type" value="Genomic_DNA"/>
</dbReference>
<keyword evidence="2" id="KW-0732">Signal</keyword>
<dbReference type="GO" id="GO:0003677">
    <property type="term" value="F:DNA binding"/>
    <property type="evidence" value="ECO:0007669"/>
    <property type="project" value="UniProtKB-UniRule"/>
</dbReference>
<keyword evidence="1" id="KW-0234">DNA repair</keyword>